<dbReference type="RefSeq" id="WP_076622087.1">
    <property type="nucleotide sequence ID" value="NZ_BMEW01000002.1"/>
</dbReference>
<dbReference type="InterPro" id="IPR029039">
    <property type="entry name" value="Flavoprotein-like_sf"/>
</dbReference>
<dbReference type="PANTHER" id="PTHR38030">
    <property type="entry name" value="PROTOPORPHYRINOGEN IX DEHYDROGENASE [MENAQUINONE]"/>
    <property type="match status" value="1"/>
</dbReference>
<dbReference type="EC" id="1.3.3.4" evidence="2"/>
<dbReference type="GO" id="GO:0010181">
    <property type="term" value="F:FMN binding"/>
    <property type="evidence" value="ECO:0007669"/>
    <property type="project" value="TreeGrafter"/>
</dbReference>
<feature type="domain" description="Flavodoxin" evidence="1">
    <location>
        <begin position="4"/>
        <end position="152"/>
    </location>
</feature>
<keyword evidence="3" id="KW-1185">Reference proteome</keyword>
<gene>
    <name evidence="2" type="ORF">Ga0080559_TMP637</name>
</gene>
<dbReference type="STRING" id="1229727.Ga0080559_TMP637"/>
<dbReference type="InterPro" id="IPR026816">
    <property type="entry name" value="Flavodoxin_dom"/>
</dbReference>
<evidence type="ECO:0000259" key="1">
    <source>
        <dbReference type="Pfam" id="PF12724"/>
    </source>
</evidence>
<dbReference type="Pfam" id="PF12724">
    <property type="entry name" value="Flavodoxin_5"/>
    <property type="match status" value="1"/>
</dbReference>
<proteinExistence type="predicted"/>
<evidence type="ECO:0000313" key="2">
    <source>
        <dbReference type="EMBL" id="APX21433.1"/>
    </source>
</evidence>
<dbReference type="Gene3D" id="3.40.50.360">
    <property type="match status" value="1"/>
</dbReference>
<dbReference type="KEGG" id="tpro:Ga0080559_TMP637"/>
<dbReference type="AlphaFoldDB" id="A0A1U7D012"/>
<organism evidence="2 3">
    <name type="scientific">Salipiger profundus</name>
    <dbReference type="NCBI Taxonomy" id="1229727"/>
    <lineage>
        <taxon>Bacteria</taxon>
        <taxon>Pseudomonadati</taxon>
        <taxon>Pseudomonadota</taxon>
        <taxon>Alphaproteobacteria</taxon>
        <taxon>Rhodobacterales</taxon>
        <taxon>Roseobacteraceae</taxon>
        <taxon>Salipiger</taxon>
    </lineage>
</organism>
<evidence type="ECO:0000313" key="3">
    <source>
        <dbReference type="Proteomes" id="UP000186559"/>
    </source>
</evidence>
<dbReference type="GO" id="GO:0006783">
    <property type="term" value="P:heme biosynthetic process"/>
    <property type="evidence" value="ECO:0007669"/>
    <property type="project" value="TreeGrafter"/>
</dbReference>
<dbReference type="Proteomes" id="UP000186559">
    <property type="component" value="Chromosome"/>
</dbReference>
<dbReference type="PANTHER" id="PTHR38030:SF2">
    <property type="entry name" value="PROTOPORPHYRINOGEN IX DEHYDROGENASE [QUINONE]"/>
    <property type="match status" value="1"/>
</dbReference>
<sequence>MRILICYATTEGQTRKICRFVADHLMDNGHSVELLSADDGLDEASELDLNRFDAAVLAGSVHVGKVQRALIEFASELTDGFREMPVLYLQVSLAAAGKDAEERAELARIAEETVAAFGWTPAKVLQVAGAFRFSEYDFFKAWAMRWIASQHGQTVAHGEDREYTDWRALAADVDAWAEAAAMSR</sequence>
<dbReference type="GO" id="GO:0004729">
    <property type="term" value="F:oxygen-dependent protoporphyrinogen oxidase activity"/>
    <property type="evidence" value="ECO:0007669"/>
    <property type="project" value="UniProtKB-EC"/>
</dbReference>
<name>A0A1U7D012_9RHOB</name>
<dbReference type="OrthoDB" id="9795729at2"/>
<keyword evidence="2" id="KW-0560">Oxidoreductase</keyword>
<dbReference type="EMBL" id="CP014796">
    <property type="protein sequence ID" value="APX21433.1"/>
    <property type="molecule type" value="Genomic_DNA"/>
</dbReference>
<dbReference type="SUPFAM" id="SSF52218">
    <property type="entry name" value="Flavoproteins"/>
    <property type="match status" value="1"/>
</dbReference>
<dbReference type="GO" id="GO:0070819">
    <property type="term" value="F:menaquinone-dependent protoporphyrinogen oxidase activity"/>
    <property type="evidence" value="ECO:0007669"/>
    <property type="project" value="TreeGrafter"/>
</dbReference>
<dbReference type="InterPro" id="IPR052200">
    <property type="entry name" value="Protoporphyrinogen_IX_DH"/>
</dbReference>
<accession>A0A1U7D012</accession>
<protein>
    <submittedName>
        <fullName evidence="2">Protoporphyrinogen oxidase</fullName>
        <ecNumber evidence="2">1.3.3.4</ecNumber>
    </submittedName>
</protein>
<reference evidence="2 3" key="1">
    <citation type="submission" date="2016-03" db="EMBL/GenBank/DDBJ databases">
        <title>Deep-sea bacteria in the southern Pacific.</title>
        <authorList>
            <person name="Tang K."/>
        </authorList>
    </citation>
    <scope>NUCLEOTIDE SEQUENCE [LARGE SCALE GENOMIC DNA]</scope>
    <source>
        <strain evidence="2 3">JLT2016</strain>
    </source>
</reference>